<name>A0A418WU99_9PROT</name>
<proteinExistence type="predicted"/>
<gene>
    <name evidence="1" type="ORF">D3874_03225</name>
</gene>
<sequence>MAPRARSADTRQGSLLVEFEAVGQPPGPAEGSLDIAAELCAALARAIKDCPLSRAEIAARMSDLTGKAITEAMLNSWTSKAHDGWRFPFEFAPAFEVATGSQCLQLLLARKRGTLIMTPRDGRDAEIGRLQREIRADKQRLRDLLGGGV</sequence>
<evidence type="ECO:0000313" key="1">
    <source>
        <dbReference type="EMBL" id="RJF94840.1"/>
    </source>
</evidence>
<evidence type="ECO:0000313" key="2">
    <source>
        <dbReference type="Proteomes" id="UP000284605"/>
    </source>
</evidence>
<comment type="caution">
    <text evidence="1">The sequence shown here is derived from an EMBL/GenBank/DDBJ whole genome shotgun (WGS) entry which is preliminary data.</text>
</comment>
<keyword evidence="2" id="KW-1185">Reference proteome</keyword>
<dbReference type="RefSeq" id="WP_158595806.1">
    <property type="nucleotide sequence ID" value="NZ_QYUK01000008.1"/>
</dbReference>
<organism evidence="1 2">
    <name type="scientific">Oleomonas cavernae</name>
    <dbReference type="NCBI Taxonomy" id="2320859"/>
    <lineage>
        <taxon>Bacteria</taxon>
        <taxon>Pseudomonadati</taxon>
        <taxon>Pseudomonadota</taxon>
        <taxon>Alphaproteobacteria</taxon>
        <taxon>Acetobacterales</taxon>
        <taxon>Acetobacteraceae</taxon>
        <taxon>Oleomonas</taxon>
    </lineage>
</organism>
<dbReference type="AlphaFoldDB" id="A0A418WU99"/>
<dbReference type="EMBL" id="QYUK01000008">
    <property type="protein sequence ID" value="RJF94840.1"/>
    <property type="molecule type" value="Genomic_DNA"/>
</dbReference>
<dbReference type="OrthoDB" id="8450901at2"/>
<reference evidence="1 2" key="1">
    <citation type="submission" date="2018-09" db="EMBL/GenBank/DDBJ databases">
        <authorList>
            <person name="Zhu H."/>
        </authorList>
    </citation>
    <scope>NUCLEOTIDE SEQUENCE [LARGE SCALE GENOMIC DNA]</scope>
    <source>
        <strain evidence="1 2">K1W22B-8</strain>
    </source>
</reference>
<accession>A0A418WU99</accession>
<protein>
    <submittedName>
        <fullName evidence="1">Uncharacterized protein</fullName>
    </submittedName>
</protein>
<dbReference type="Proteomes" id="UP000284605">
    <property type="component" value="Unassembled WGS sequence"/>
</dbReference>